<feature type="compositionally biased region" description="Low complexity" evidence="1">
    <location>
        <begin position="72"/>
        <end position="85"/>
    </location>
</feature>
<reference evidence="2 3" key="1">
    <citation type="journal article" date="2013" name="BMC Genomics">
        <title>Reconstruction of the lipid metabolism for the microalga Monoraphidium neglectum from its genome sequence reveals characteristics suitable for biofuel production.</title>
        <authorList>
            <person name="Bogen C."/>
            <person name="Al-Dilaimi A."/>
            <person name="Albersmeier A."/>
            <person name="Wichmann J."/>
            <person name="Grundmann M."/>
            <person name="Rupp O."/>
            <person name="Lauersen K.J."/>
            <person name="Blifernez-Klassen O."/>
            <person name="Kalinowski J."/>
            <person name="Goesmann A."/>
            <person name="Mussgnug J.H."/>
            <person name="Kruse O."/>
        </authorList>
    </citation>
    <scope>NUCLEOTIDE SEQUENCE [LARGE SCALE GENOMIC DNA]</scope>
    <source>
        <strain evidence="2 3">SAG 48.87</strain>
    </source>
</reference>
<evidence type="ECO:0000256" key="1">
    <source>
        <dbReference type="SAM" id="MobiDB-lite"/>
    </source>
</evidence>
<feature type="region of interest" description="Disordered" evidence="1">
    <location>
        <begin position="126"/>
        <end position="156"/>
    </location>
</feature>
<protein>
    <submittedName>
        <fullName evidence="2">Uncharacterized protein</fullName>
    </submittedName>
</protein>
<dbReference type="KEGG" id="mng:MNEG_9794"/>
<dbReference type="Proteomes" id="UP000054498">
    <property type="component" value="Unassembled WGS sequence"/>
</dbReference>
<feature type="region of interest" description="Disordered" evidence="1">
    <location>
        <begin position="67"/>
        <end position="95"/>
    </location>
</feature>
<feature type="compositionally biased region" description="Gly residues" evidence="1">
    <location>
        <begin position="86"/>
        <end position="95"/>
    </location>
</feature>
<gene>
    <name evidence="2" type="ORF">MNEG_9794</name>
</gene>
<accession>A0A0D2MV05</accession>
<dbReference type="GeneID" id="25742669"/>
<evidence type="ECO:0000313" key="3">
    <source>
        <dbReference type="Proteomes" id="UP000054498"/>
    </source>
</evidence>
<name>A0A0D2MV05_9CHLO</name>
<dbReference type="AlphaFoldDB" id="A0A0D2MV05"/>
<organism evidence="2 3">
    <name type="scientific">Monoraphidium neglectum</name>
    <dbReference type="NCBI Taxonomy" id="145388"/>
    <lineage>
        <taxon>Eukaryota</taxon>
        <taxon>Viridiplantae</taxon>
        <taxon>Chlorophyta</taxon>
        <taxon>core chlorophytes</taxon>
        <taxon>Chlorophyceae</taxon>
        <taxon>CS clade</taxon>
        <taxon>Sphaeropleales</taxon>
        <taxon>Selenastraceae</taxon>
        <taxon>Monoraphidium</taxon>
    </lineage>
</organism>
<evidence type="ECO:0000313" key="2">
    <source>
        <dbReference type="EMBL" id="KIY98170.1"/>
    </source>
</evidence>
<dbReference type="RefSeq" id="XP_013897190.1">
    <property type="nucleotide sequence ID" value="XM_014041736.1"/>
</dbReference>
<dbReference type="OrthoDB" id="2414723at2759"/>
<dbReference type="STRING" id="145388.A0A0D2MV05"/>
<proteinExistence type="predicted"/>
<dbReference type="EMBL" id="KK102285">
    <property type="protein sequence ID" value="KIY98170.1"/>
    <property type="molecule type" value="Genomic_DNA"/>
</dbReference>
<sequence length="169" mass="18020">MPQPGTRAFYDSLYFETGFKTIEPAQQASMGEMERSKVLIMQQMNHVLARRAQEGFAVERFDCGVNQRPTPGGDAAGAASAPAQAQGGGGGGGGGGEGCDVQHNLYYNIVLKKVVPLLPVRRPAPAPQQAQAALHARQQHQQHQQHQQQHQQFGLQQAVAAAAAGLPMS</sequence>
<keyword evidence="3" id="KW-1185">Reference proteome</keyword>